<evidence type="ECO:0000313" key="2">
    <source>
        <dbReference type="EMBL" id="KAJ1153059.1"/>
    </source>
</evidence>
<dbReference type="Proteomes" id="UP001066276">
    <property type="component" value="Chromosome 5"/>
</dbReference>
<protein>
    <submittedName>
        <fullName evidence="2">Uncharacterized protein</fullName>
    </submittedName>
</protein>
<feature type="region of interest" description="Disordered" evidence="1">
    <location>
        <begin position="83"/>
        <end position="103"/>
    </location>
</feature>
<dbReference type="AlphaFoldDB" id="A0AAV7RJS5"/>
<dbReference type="EMBL" id="JANPWB010000009">
    <property type="protein sequence ID" value="KAJ1153059.1"/>
    <property type="molecule type" value="Genomic_DNA"/>
</dbReference>
<organism evidence="2 3">
    <name type="scientific">Pleurodeles waltl</name>
    <name type="common">Iberian ribbed newt</name>
    <dbReference type="NCBI Taxonomy" id="8319"/>
    <lineage>
        <taxon>Eukaryota</taxon>
        <taxon>Metazoa</taxon>
        <taxon>Chordata</taxon>
        <taxon>Craniata</taxon>
        <taxon>Vertebrata</taxon>
        <taxon>Euteleostomi</taxon>
        <taxon>Amphibia</taxon>
        <taxon>Batrachia</taxon>
        <taxon>Caudata</taxon>
        <taxon>Salamandroidea</taxon>
        <taxon>Salamandridae</taxon>
        <taxon>Pleurodelinae</taxon>
        <taxon>Pleurodeles</taxon>
    </lineage>
</organism>
<evidence type="ECO:0000256" key="1">
    <source>
        <dbReference type="SAM" id="MobiDB-lite"/>
    </source>
</evidence>
<sequence>MREGPLCYGPLAVPPLWATGVPVVEQEGWGGGRDEFTRPGKQGPRLRSRVVVALPPLRPGSHDGRRGQVTSVCAVGEKEIRPARAAGRPQASRAGTRRHHKPIRAIRLGSGGTVRPRQDEGRPPHRSLRVRWRSISGGPEEPRAPPFLTQHGTFERRPRLRVMAAVPSSLSRFLPVCRALPDAALPMCLRC</sequence>
<evidence type="ECO:0000313" key="3">
    <source>
        <dbReference type="Proteomes" id="UP001066276"/>
    </source>
</evidence>
<gene>
    <name evidence="2" type="ORF">NDU88_005826</name>
</gene>
<keyword evidence="3" id="KW-1185">Reference proteome</keyword>
<reference evidence="2" key="1">
    <citation type="journal article" date="2022" name="bioRxiv">
        <title>Sequencing and chromosome-scale assembly of the giantPleurodeles waltlgenome.</title>
        <authorList>
            <person name="Brown T."/>
            <person name="Elewa A."/>
            <person name="Iarovenko S."/>
            <person name="Subramanian E."/>
            <person name="Araus A.J."/>
            <person name="Petzold A."/>
            <person name="Susuki M."/>
            <person name="Suzuki K.-i.T."/>
            <person name="Hayashi T."/>
            <person name="Toyoda A."/>
            <person name="Oliveira C."/>
            <person name="Osipova E."/>
            <person name="Leigh N.D."/>
            <person name="Simon A."/>
            <person name="Yun M.H."/>
        </authorList>
    </citation>
    <scope>NUCLEOTIDE SEQUENCE</scope>
    <source>
        <strain evidence="2">20211129_DDA</strain>
        <tissue evidence="2">Liver</tissue>
    </source>
</reference>
<comment type="caution">
    <text evidence="2">The sequence shown here is derived from an EMBL/GenBank/DDBJ whole genome shotgun (WGS) entry which is preliminary data.</text>
</comment>
<name>A0AAV7RJS5_PLEWA</name>
<accession>A0AAV7RJS5</accession>
<proteinExistence type="predicted"/>